<dbReference type="Proteomes" id="UP000245523">
    <property type="component" value="Unassembled WGS sequence"/>
</dbReference>
<proteinExistence type="predicted"/>
<dbReference type="EMBL" id="QGHD01000016">
    <property type="protein sequence ID" value="PWK96643.1"/>
    <property type="molecule type" value="Genomic_DNA"/>
</dbReference>
<protein>
    <submittedName>
        <fullName evidence="1">Uncharacterized protein</fullName>
    </submittedName>
</protein>
<dbReference type="InterPro" id="IPR046228">
    <property type="entry name" value="DUF6261"/>
</dbReference>
<accession>A0ABX5LN61</accession>
<comment type="caution">
    <text evidence="1">The sequence shown here is derived from an EMBL/GenBank/DDBJ whole genome shotgun (WGS) entry which is preliminary data.</text>
</comment>
<dbReference type="Pfam" id="PF19775">
    <property type="entry name" value="DUF6261"/>
    <property type="match status" value="1"/>
</dbReference>
<keyword evidence="2" id="KW-1185">Reference proteome</keyword>
<evidence type="ECO:0000313" key="2">
    <source>
        <dbReference type="Proteomes" id="UP000245523"/>
    </source>
</evidence>
<sequence>MDIALQKAIEKEQECASISQKSFATDEIAKADALRDKVYAGYKKAVQACMSIPLKEYVDATTVLNQHIIDYRINTEDPLDKESGALMGFIQDLETVHKPLIETLHLEVFVEHLRLANDTVEKYANVRTDENAAKIAGAMKQARTDCDNAYRDLIALVNARMLLEGSAAYESFANFMNTQIAHYKQSMVGRRKTKVVEEEED</sequence>
<organism evidence="1 2">
    <name type="scientific">Hallerella porci</name>
    <dbReference type="NCBI Taxonomy" id="1945871"/>
    <lineage>
        <taxon>Bacteria</taxon>
        <taxon>Pseudomonadati</taxon>
        <taxon>Fibrobacterota</taxon>
        <taxon>Fibrobacteria</taxon>
        <taxon>Fibrobacterales</taxon>
        <taxon>Fibrobacteraceae</taxon>
        <taxon>Hallerella</taxon>
    </lineage>
</organism>
<name>A0ABX5LN61_9BACT</name>
<evidence type="ECO:0000313" key="1">
    <source>
        <dbReference type="EMBL" id="PWK96643.1"/>
    </source>
</evidence>
<gene>
    <name evidence="1" type="ORF">B0H50_11627</name>
</gene>
<reference evidence="1 2" key="1">
    <citation type="submission" date="2018-05" db="EMBL/GenBank/DDBJ databases">
        <title>Animal gut microbial communities from fecal samples from Wisconsin, USA.</title>
        <authorList>
            <person name="Neumann A."/>
        </authorList>
    </citation>
    <scope>NUCLEOTIDE SEQUENCE [LARGE SCALE GENOMIC DNA]</scope>
    <source>
        <strain evidence="1 2">UWS4</strain>
    </source>
</reference>